<name>D1ADR3_THECD</name>
<evidence type="ECO:0000256" key="4">
    <source>
        <dbReference type="ARBA" id="ARBA00022691"/>
    </source>
</evidence>
<dbReference type="Gene3D" id="3.40.50.150">
    <property type="entry name" value="Vaccinia Virus protein VP39"/>
    <property type="match status" value="1"/>
</dbReference>
<keyword evidence="4" id="KW-0949">S-adenosyl-L-methionine</keyword>
<gene>
    <name evidence="8" type="ordered locus">Tcur_1956</name>
</gene>
<dbReference type="GO" id="GO:0009007">
    <property type="term" value="F:site-specific DNA-methyltransferase (adenine-specific) activity"/>
    <property type="evidence" value="ECO:0007669"/>
    <property type="project" value="UniProtKB-EC"/>
</dbReference>
<dbReference type="InterPro" id="IPR050953">
    <property type="entry name" value="N4_N6_ade-DNA_methylase"/>
</dbReference>
<evidence type="ECO:0000256" key="3">
    <source>
        <dbReference type="ARBA" id="ARBA00022679"/>
    </source>
</evidence>
<dbReference type="HOGENOM" id="CLU_002881_0_0_11"/>
<dbReference type="OrthoDB" id="4280289at2"/>
<dbReference type="Pfam" id="PF07669">
    <property type="entry name" value="Eco57I"/>
    <property type="match status" value="1"/>
</dbReference>
<dbReference type="PRINTS" id="PR00507">
    <property type="entry name" value="N12N6MTFRASE"/>
</dbReference>
<accession>D1ADR3</accession>
<dbReference type="PANTHER" id="PTHR33841:SF1">
    <property type="entry name" value="DNA METHYLTRANSFERASE A"/>
    <property type="match status" value="1"/>
</dbReference>
<keyword evidence="9" id="KW-1185">Reference proteome</keyword>
<dbReference type="EC" id="2.1.1.72" evidence="1"/>
<dbReference type="PANTHER" id="PTHR33841">
    <property type="entry name" value="DNA METHYLTRANSFERASE YEEA-RELATED"/>
    <property type="match status" value="1"/>
</dbReference>
<dbReference type="AlphaFoldDB" id="D1ADR3"/>
<evidence type="ECO:0000313" key="8">
    <source>
        <dbReference type="EMBL" id="ACY97523.1"/>
    </source>
</evidence>
<feature type="compositionally biased region" description="Pro residues" evidence="6">
    <location>
        <begin position="1027"/>
        <end position="1047"/>
    </location>
</feature>
<dbReference type="RefSeq" id="WP_012852307.1">
    <property type="nucleotide sequence ID" value="NC_013510.1"/>
</dbReference>
<evidence type="ECO:0000256" key="1">
    <source>
        <dbReference type="ARBA" id="ARBA00011900"/>
    </source>
</evidence>
<proteinExistence type="predicted"/>
<evidence type="ECO:0000313" key="9">
    <source>
        <dbReference type="Proteomes" id="UP000001918"/>
    </source>
</evidence>
<dbReference type="InterPro" id="IPR011639">
    <property type="entry name" value="MethylTrfase_TaqI-like_dom"/>
</dbReference>
<evidence type="ECO:0000256" key="5">
    <source>
        <dbReference type="ARBA" id="ARBA00047942"/>
    </source>
</evidence>
<dbReference type="Proteomes" id="UP000001918">
    <property type="component" value="Chromosome"/>
</dbReference>
<feature type="domain" description="Type II methyltransferase M.TaqI-like" evidence="7">
    <location>
        <begin position="316"/>
        <end position="496"/>
    </location>
</feature>
<keyword evidence="3" id="KW-0808">Transferase</keyword>
<evidence type="ECO:0000256" key="2">
    <source>
        <dbReference type="ARBA" id="ARBA00022603"/>
    </source>
</evidence>
<reference evidence="8 9" key="1">
    <citation type="journal article" date="2011" name="Stand. Genomic Sci.">
        <title>Complete genome sequence of Thermomonospora curvata type strain (B9).</title>
        <authorList>
            <person name="Chertkov O."/>
            <person name="Sikorski J."/>
            <person name="Nolan M."/>
            <person name="Lapidus A."/>
            <person name="Lucas S."/>
            <person name="Del Rio T.G."/>
            <person name="Tice H."/>
            <person name="Cheng J.F."/>
            <person name="Goodwin L."/>
            <person name="Pitluck S."/>
            <person name="Liolios K."/>
            <person name="Ivanova N."/>
            <person name="Mavromatis K."/>
            <person name="Mikhailova N."/>
            <person name="Ovchinnikova G."/>
            <person name="Pati A."/>
            <person name="Chen A."/>
            <person name="Palaniappan K."/>
            <person name="Djao O.D."/>
            <person name="Land M."/>
            <person name="Hauser L."/>
            <person name="Chang Y.J."/>
            <person name="Jeffries C.D."/>
            <person name="Brettin T."/>
            <person name="Han C."/>
            <person name="Detter J.C."/>
            <person name="Rohde M."/>
            <person name="Goker M."/>
            <person name="Woyke T."/>
            <person name="Bristow J."/>
            <person name="Eisen J.A."/>
            <person name="Markowitz V."/>
            <person name="Hugenholtz P."/>
            <person name="Klenk H.P."/>
            <person name="Kyrpides N.C."/>
        </authorList>
    </citation>
    <scope>NUCLEOTIDE SEQUENCE [LARGE SCALE GENOMIC DNA]</scope>
    <source>
        <strain evidence="9">ATCC 19995 / DSM 43183 / JCM 3096 / KCTC 9072 / NBRC 15933 / NCIMB 10081 / Henssen B9</strain>
    </source>
</reference>
<feature type="region of interest" description="Disordered" evidence="6">
    <location>
        <begin position="1025"/>
        <end position="1055"/>
    </location>
</feature>
<comment type="catalytic activity">
    <reaction evidence="5">
        <text>a 2'-deoxyadenosine in DNA + S-adenosyl-L-methionine = an N(6)-methyl-2'-deoxyadenosine in DNA + S-adenosyl-L-homocysteine + H(+)</text>
        <dbReference type="Rhea" id="RHEA:15197"/>
        <dbReference type="Rhea" id="RHEA-COMP:12418"/>
        <dbReference type="Rhea" id="RHEA-COMP:12419"/>
        <dbReference type="ChEBI" id="CHEBI:15378"/>
        <dbReference type="ChEBI" id="CHEBI:57856"/>
        <dbReference type="ChEBI" id="CHEBI:59789"/>
        <dbReference type="ChEBI" id="CHEBI:90615"/>
        <dbReference type="ChEBI" id="CHEBI:90616"/>
        <dbReference type="EC" id="2.1.1.72"/>
    </reaction>
</comment>
<dbReference type="eggNOG" id="COG1002">
    <property type="taxonomic scope" value="Bacteria"/>
</dbReference>
<dbReference type="GO" id="GO:0032259">
    <property type="term" value="P:methylation"/>
    <property type="evidence" value="ECO:0007669"/>
    <property type="project" value="UniProtKB-KW"/>
</dbReference>
<keyword evidence="2" id="KW-0489">Methyltransferase</keyword>
<dbReference type="GO" id="GO:0006304">
    <property type="term" value="P:DNA modification"/>
    <property type="evidence" value="ECO:0007669"/>
    <property type="project" value="InterPro"/>
</dbReference>
<protein>
    <recommendedName>
        <fullName evidence="1">site-specific DNA-methyltransferase (adenine-specific)</fullName>
        <ecNumber evidence="1">2.1.1.72</ecNumber>
    </recommendedName>
</protein>
<evidence type="ECO:0000259" key="7">
    <source>
        <dbReference type="Pfam" id="PF07669"/>
    </source>
</evidence>
<dbReference type="SUPFAM" id="SSF53335">
    <property type="entry name" value="S-adenosyl-L-methionine-dependent methyltransferases"/>
    <property type="match status" value="1"/>
</dbReference>
<dbReference type="KEGG" id="tcu:Tcur_1956"/>
<evidence type="ECO:0000256" key="6">
    <source>
        <dbReference type="SAM" id="MobiDB-lite"/>
    </source>
</evidence>
<dbReference type="STRING" id="471852.Tcur_1956"/>
<dbReference type="EMBL" id="CP001738">
    <property type="protein sequence ID" value="ACY97523.1"/>
    <property type="molecule type" value="Genomic_DNA"/>
</dbReference>
<dbReference type="REBASE" id="22721">
    <property type="entry name" value="TcuORF1956P"/>
</dbReference>
<dbReference type="InterPro" id="IPR029063">
    <property type="entry name" value="SAM-dependent_MTases_sf"/>
</dbReference>
<sequence length="1055" mass="117269">MSRPHGPEDPQDPPWHRLRGGARKAVETLGTGLLRHPANAGLLDRHSPQDLHRALLWTVQRLLVLFLAEDRGMLLDPDAPEQARERYLAHHSTAVLRRRAAEAGGGHGRLWRSLRTVIDGLGGHDGLPELALPALGGIFARTDADRVLEDTELDDADLCAAVRALSQIRHGRPARPRPIDFCRLDVAELGALHESLLKHRPCRQSAARRRAFVLLPAGTGRKSGGSYYTPPALVDCLLDSALDPLLDEAVKTGRTRREQERALLALTVCDPACGSGRFLVAAAGRIARRLAFVRTGDPQPPPAALRRALRETLTTCVYGVDLDPLAVELAKVALWLETGEPGRPLRSWDERIKVGNALLGATPALLAGGIPDAAFRPLEEDDRALTAALRARNRAERRNHPPLRAWTKTHADAWCAAFVWPKTPTAPPAITTATLHGDLRRLAPRTRAELEEITARYRFFHWPLEFPQIFTGEAGAGGFACVLGNPPWERVKLHEREFFAARDEQIAAAPDAAARRRLIAALPERNPALHAAFTRARRQAEGTAHFLRACGRYPLTGHGDLNTYAVFAEAGRSLLNPRGRMGLIVPTGIATDATTRRFFRDVVESGSLVSLLDFENRRRLFRDVDSRFRFTLLTLAGPDRREPAAQFAFFLHDPAQAQDPRRRFSLTPGQIALLNPNTGTCPSFRGRRDAQLVLEIYRRVPVLRGPGCDPWGLSFRRMFDMSNDAHLFWTRDRLEDPAQEGGPWRREGNCYVRGEEVMVPLYQGVMADLYQHRAADVACSDTAAKRRHRPVRLTEKEWADPARFAQPAYWVHAADLPGDLPPWLLGFSNVTSPTNERTFLACALPPVAVGNAVPLIGTARHRLRPALLACLSSLVFDYCARQKIGGTNLNYFYVEQFPVPSPQRFCEPFAADPATAFHVWAERRVLELVYTAWDMAPFARDLGDDGPPFRWDAARRRLLRAELDAAFLHLYGIGRDDAEHILASFPIVKRKDEAACGSYRTRDLVMAAYDAMAAAAATGRPYRTVLDPPPGLGPRHPAPAEDPPPCRLPLRWRRE</sequence>
<organism evidence="8 9">
    <name type="scientific">Thermomonospora curvata (strain ATCC 19995 / DSM 43183 / JCM 3096 / KCTC 9072 / NBRC 15933 / NCIMB 10081 / Henssen B9)</name>
    <dbReference type="NCBI Taxonomy" id="471852"/>
    <lineage>
        <taxon>Bacteria</taxon>
        <taxon>Bacillati</taxon>
        <taxon>Actinomycetota</taxon>
        <taxon>Actinomycetes</taxon>
        <taxon>Streptosporangiales</taxon>
        <taxon>Thermomonosporaceae</taxon>
        <taxon>Thermomonospora</taxon>
    </lineage>
</organism>